<organism evidence="2 3">
    <name type="scientific">Cupriavidus gilardii</name>
    <dbReference type="NCBI Taxonomy" id="82541"/>
    <lineage>
        <taxon>Bacteria</taxon>
        <taxon>Pseudomonadati</taxon>
        <taxon>Pseudomonadota</taxon>
        <taxon>Betaproteobacteria</taxon>
        <taxon>Burkholderiales</taxon>
        <taxon>Burkholderiaceae</taxon>
        <taxon>Cupriavidus</taxon>
    </lineage>
</organism>
<feature type="domain" description="CNP1-like uncharacterised" evidence="1">
    <location>
        <begin position="66"/>
        <end position="202"/>
    </location>
</feature>
<sequence length="212" mass="22459">MTKPAGFGRRHTGSATLNGLAAGLATLFALALVSACSTSTETPKRAAQLEAEEAEEPVFLLDRLASKGFQEAATKLPPPPADADLLPFDVSTTGRLSFAVDAKSILVGEDGAVRYTAVITSPTGVRNISYEGVRCDVFQRKLFATMPPGSKTWVPNQSAGAEQWRTMSTSVRNSYAATLASEYLCDGRAVAGKTEDIVRAIRDGVARQGAYQ</sequence>
<dbReference type="EMBL" id="CP098736">
    <property type="protein sequence ID" value="USE80568.1"/>
    <property type="molecule type" value="Genomic_DNA"/>
</dbReference>
<dbReference type="InterPro" id="IPR014861">
    <property type="entry name" value="CNP1-like_dom"/>
</dbReference>
<proteinExistence type="predicted"/>
<dbReference type="RefSeq" id="WP_198750663.1">
    <property type="nucleotide sequence ID" value="NZ_CP083438.1"/>
</dbReference>
<keyword evidence="3" id="KW-1185">Reference proteome</keyword>
<dbReference type="Proteomes" id="UP001056648">
    <property type="component" value="Chromosome 2"/>
</dbReference>
<gene>
    <name evidence="2" type="ORF">NDR89_12455</name>
</gene>
<accession>A0ABY4VUD6</accession>
<evidence type="ECO:0000313" key="3">
    <source>
        <dbReference type="Proteomes" id="UP001056648"/>
    </source>
</evidence>
<evidence type="ECO:0000259" key="1">
    <source>
        <dbReference type="Pfam" id="PF08750"/>
    </source>
</evidence>
<evidence type="ECO:0000313" key="2">
    <source>
        <dbReference type="EMBL" id="USE80568.1"/>
    </source>
</evidence>
<dbReference type="Pfam" id="PF08750">
    <property type="entry name" value="CNP1"/>
    <property type="match status" value="1"/>
</dbReference>
<name>A0ABY4VUD6_9BURK</name>
<protein>
    <submittedName>
        <fullName evidence="2">CNP1-like family protein</fullName>
    </submittedName>
</protein>
<reference evidence="2" key="1">
    <citation type="submission" date="2022-06" db="EMBL/GenBank/DDBJ databases">
        <title>Complete genome sequence and characterization of Cupriavidus gilardii QJ1 isolated from contaminating cells.</title>
        <authorList>
            <person name="Qi J."/>
        </authorList>
    </citation>
    <scope>NUCLEOTIDE SEQUENCE</scope>
    <source>
        <strain evidence="2">QJ1</strain>
    </source>
</reference>